<dbReference type="AlphaFoldDB" id="A0A2A9ELJ7"/>
<evidence type="ECO:0000256" key="1">
    <source>
        <dbReference type="SAM" id="MobiDB-lite"/>
    </source>
</evidence>
<feature type="compositionally biased region" description="Basic and acidic residues" evidence="1">
    <location>
        <begin position="268"/>
        <end position="280"/>
    </location>
</feature>
<accession>A0A2A9ELJ7</accession>
<evidence type="ECO:0008006" key="4">
    <source>
        <dbReference type="Google" id="ProtNLM"/>
    </source>
</evidence>
<sequence>MTTRPVKETVLANAVDLARAAAEEVALPGQVGEHRGVVVEADRLLTHVFESLVPGYRGWHWAVTVARPPRGRTATVCEVELLPGEGALLAPEWVPWSERLRPGDVGPGDVLPYIEDDERLEQGYEATGEDADELAIYELGLGRPRVLSAEGRAQALTRWYEGDRGPFAPSAKAAAAPCSTCGFFMKLAGSPRTVFGVCANEWSPDDGRVVSVDHGCGAHSETRGPEPASLWQPSEPVVNERDLEVLTTRPAATADEPVDGEQPVDGARSADDAKQSDDGKPSAGGEQPSQGDRSADGEQSTDEQEPVDVPSVIAGEQEAERAADAVADSDAVTTDAVAESDANEPDAADSDDAAASGPTEDGSSDQA</sequence>
<protein>
    <recommendedName>
        <fullName evidence="4">DUF3027 family protein</fullName>
    </recommendedName>
</protein>
<reference evidence="2 3" key="1">
    <citation type="submission" date="2017-10" db="EMBL/GenBank/DDBJ databases">
        <title>Sequencing the genomes of 1000 actinobacteria strains.</title>
        <authorList>
            <person name="Klenk H.-P."/>
        </authorList>
    </citation>
    <scope>NUCLEOTIDE SEQUENCE [LARGE SCALE GENOMIC DNA]</scope>
    <source>
        <strain evidence="2 3">DSM 21838</strain>
    </source>
</reference>
<keyword evidence="3" id="KW-1185">Reference proteome</keyword>
<evidence type="ECO:0000313" key="3">
    <source>
        <dbReference type="Proteomes" id="UP000222106"/>
    </source>
</evidence>
<dbReference type="EMBL" id="PDJI01000004">
    <property type="protein sequence ID" value="PFG39110.1"/>
    <property type="molecule type" value="Genomic_DNA"/>
</dbReference>
<feature type="region of interest" description="Disordered" evidence="1">
    <location>
        <begin position="213"/>
        <end position="367"/>
    </location>
</feature>
<proteinExistence type="predicted"/>
<gene>
    <name evidence="2" type="ORF">ATJ97_1605</name>
</gene>
<dbReference type="InterPro" id="IPR021391">
    <property type="entry name" value="DUF3027"/>
</dbReference>
<feature type="compositionally biased region" description="Acidic residues" evidence="1">
    <location>
        <begin position="341"/>
        <end position="352"/>
    </location>
</feature>
<name>A0A2A9ELJ7_9MICO</name>
<comment type="caution">
    <text evidence="2">The sequence shown here is derived from an EMBL/GenBank/DDBJ whole genome shotgun (WGS) entry which is preliminary data.</text>
</comment>
<dbReference type="Proteomes" id="UP000222106">
    <property type="component" value="Unassembled WGS sequence"/>
</dbReference>
<feature type="compositionally biased region" description="Low complexity" evidence="1">
    <location>
        <begin position="324"/>
        <end position="340"/>
    </location>
</feature>
<dbReference type="Pfam" id="PF11228">
    <property type="entry name" value="DUF3027"/>
    <property type="match status" value="1"/>
</dbReference>
<evidence type="ECO:0000313" key="2">
    <source>
        <dbReference type="EMBL" id="PFG39110.1"/>
    </source>
</evidence>
<organism evidence="2 3">
    <name type="scientific">Georgenia soli</name>
    <dbReference type="NCBI Taxonomy" id="638953"/>
    <lineage>
        <taxon>Bacteria</taxon>
        <taxon>Bacillati</taxon>
        <taxon>Actinomycetota</taxon>
        <taxon>Actinomycetes</taxon>
        <taxon>Micrococcales</taxon>
        <taxon>Bogoriellaceae</taxon>
        <taxon>Georgenia</taxon>
    </lineage>
</organism>